<proteinExistence type="predicted"/>
<dbReference type="Proteomes" id="UP000321196">
    <property type="component" value="Unassembled WGS sequence"/>
</dbReference>
<organism evidence="3 4">
    <name type="scientific">Microbacterium mitrae</name>
    <dbReference type="NCBI Taxonomy" id="664640"/>
    <lineage>
        <taxon>Bacteria</taxon>
        <taxon>Bacillati</taxon>
        <taxon>Actinomycetota</taxon>
        <taxon>Actinomycetes</taxon>
        <taxon>Micrococcales</taxon>
        <taxon>Microbacteriaceae</taxon>
        <taxon>Microbacterium</taxon>
    </lineage>
</organism>
<feature type="compositionally biased region" description="Low complexity" evidence="1">
    <location>
        <begin position="42"/>
        <end position="80"/>
    </location>
</feature>
<dbReference type="AlphaFoldDB" id="A0A5C8HS37"/>
<feature type="transmembrane region" description="Helical" evidence="2">
    <location>
        <begin position="12"/>
        <end position="33"/>
    </location>
</feature>
<accession>A0A5C8HS37</accession>
<name>A0A5C8HS37_9MICO</name>
<feature type="region of interest" description="Disordered" evidence="1">
    <location>
        <begin position="38"/>
        <end position="89"/>
    </location>
</feature>
<dbReference type="RefSeq" id="WP_147824902.1">
    <property type="nucleotide sequence ID" value="NZ_BAAARG010000001.1"/>
</dbReference>
<dbReference type="EMBL" id="VRSW01000001">
    <property type="protein sequence ID" value="TXK06092.1"/>
    <property type="molecule type" value="Genomic_DNA"/>
</dbReference>
<keyword evidence="4" id="KW-1185">Reference proteome</keyword>
<gene>
    <name evidence="3" type="ORF">FVP60_03755</name>
</gene>
<keyword evidence="2" id="KW-0812">Transmembrane</keyword>
<evidence type="ECO:0000313" key="3">
    <source>
        <dbReference type="EMBL" id="TXK06092.1"/>
    </source>
</evidence>
<evidence type="ECO:0000256" key="2">
    <source>
        <dbReference type="SAM" id="Phobius"/>
    </source>
</evidence>
<evidence type="ECO:0000313" key="4">
    <source>
        <dbReference type="Proteomes" id="UP000321196"/>
    </source>
</evidence>
<protein>
    <submittedName>
        <fullName evidence="3">Uncharacterized protein</fullName>
    </submittedName>
</protein>
<evidence type="ECO:0000256" key="1">
    <source>
        <dbReference type="SAM" id="MobiDB-lite"/>
    </source>
</evidence>
<reference evidence="3 4" key="1">
    <citation type="submission" date="2019-08" db="EMBL/GenBank/DDBJ databases">
        <authorList>
            <person name="Dong K."/>
        </authorList>
    </citation>
    <scope>NUCLEOTIDE SEQUENCE [LARGE SCALE GENOMIC DNA]</scope>
    <source>
        <strain evidence="3 4">M4-8</strain>
    </source>
</reference>
<keyword evidence="2" id="KW-0472">Membrane</keyword>
<sequence>MSPRSGNSGRIGMLVAIGVVALVIAGGAVVLAMNPPFQGDGTPTPTASASSTAKPTASATPSPTTSATPTADPTPSATPTGDPVPDDADFNAAVAPYLMDAGTGLDIIAESVAGGSFDGTQDVITQLEHDVQRLFDNAKPSDPATWNGAVQTYAGAIENLSQALGNADADRTATALESARRDLESLVNLAS</sequence>
<keyword evidence="2" id="KW-1133">Transmembrane helix</keyword>
<comment type="caution">
    <text evidence="3">The sequence shown here is derived from an EMBL/GenBank/DDBJ whole genome shotgun (WGS) entry which is preliminary data.</text>
</comment>